<evidence type="ECO:0000313" key="5">
    <source>
        <dbReference type="Proteomes" id="UP000327439"/>
    </source>
</evidence>
<evidence type="ECO:0000313" key="2">
    <source>
        <dbReference type="EMBL" id="KAB2049184.1"/>
    </source>
</evidence>
<name>A0A2P5YRW9_GOSBA</name>
<dbReference type="EMBL" id="KZ662847">
    <property type="protein sequence ID" value="PPS18335.1"/>
    <property type="molecule type" value="Genomic_DNA"/>
</dbReference>
<evidence type="ECO:0000313" key="3">
    <source>
        <dbReference type="EMBL" id="PPS18335.1"/>
    </source>
</evidence>
<evidence type="ECO:0000313" key="4">
    <source>
        <dbReference type="Proteomes" id="UP000239757"/>
    </source>
</evidence>
<gene>
    <name evidence="2" type="ORF">ES319_A13G159600v1</name>
    <name evidence="3" type="ORF">GOBAR_AA02255</name>
</gene>
<dbReference type="Proteomes" id="UP000239757">
    <property type="component" value="Unassembled WGS sequence"/>
</dbReference>
<proteinExistence type="predicted"/>
<evidence type="ECO:0000259" key="1">
    <source>
        <dbReference type="SMART" id="SM00256"/>
    </source>
</evidence>
<dbReference type="AlphaFoldDB" id="A0A2P5YRW9"/>
<dbReference type="PANTHER" id="PTHR31672:SF13">
    <property type="entry name" value="F-BOX PROTEIN CPR30-LIKE"/>
    <property type="match status" value="1"/>
</dbReference>
<reference evidence="3 4" key="1">
    <citation type="submission" date="2015-01" db="EMBL/GenBank/DDBJ databases">
        <title>Genome of allotetraploid Gossypium barbadense reveals genomic plasticity and fiber elongation in cotton evolution.</title>
        <authorList>
            <person name="Chen X."/>
            <person name="Liu X."/>
            <person name="Zhao B."/>
            <person name="Zheng H."/>
            <person name="Hu Y."/>
            <person name="Lu G."/>
            <person name="Yang C."/>
            <person name="Chen J."/>
            <person name="Shan C."/>
            <person name="Zhang L."/>
            <person name="Zhou Y."/>
            <person name="Wang L."/>
            <person name="Guo W."/>
            <person name="Bai Y."/>
            <person name="Ruan J."/>
            <person name="Shangguan X."/>
            <person name="Mao Y."/>
            <person name="Jiang J."/>
            <person name="Zhu Y."/>
            <person name="Lei J."/>
            <person name="Kang H."/>
            <person name="Chen S."/>
            <person name="He X."/>
            <person name="Wang R."/>
            <person name="Wang Y."/>
            <person name="Chen J."/>
            <person name="Wang L."/>
            <person name="Yu S."/>
            <person name="Wang B."/>
            <person name="Wei J."/>
            <person name="Song S."/>
            <person name="Lu X."/>
            <person name="Gao Z."/>
            <person name="Gu W."/>
            <person name="Deng X."/>
            <person name="Ma D."/>
            <person name="Wang S."/>
            <person name="Liang W."/>
            <person name="Fang L."/>
            <person name="Cai C."/>
            <person name="Zhu X."/>
            <person name="Zhou B."/>
            <person name="Zhang Y."/>
            <person name="Chen Z."/>
            <person name="Xu S."/>
            <person name="Zhu R."/>
            <person name="Wang S."/>
            <person name="Zhang T."/>
            <person name="Zhao G."/>
        </authorList>
    </citation>
    <scope>NUCLEOTIDE SEQUENCE [LARGE SCALE GENOMIC DNA]</scope>
    <source>
        <strain evidence="4">cv. Xinhai21</strain>
        <tissue evidence="3">Leaf</tissue>
    </source>
</reference>
<dbReference type="OrthoDB" id="5314306at2759"/>
<dbReference type="PANTHER" id="PTHR31672">
    <property type="entry name" value="BNACNNG10540D PROTEIN"/>
    <property type="match status" value="1"/>
</dbReference>
<accession>A0A2P5YRW9</accession>
<dbReference type="Pfam" id="PF00646">
    <property type="entry name" value="F-box"/>
    <property type="match status" value="1"/>
</dbReference>
<dbReference type="InterPro" id="IPR036047">
    <property type="entry name" value="F-box-like_dom_sf"/>
</dbReference>
<protein>
    <recommendedName>
        <fullName evidence="1">F-box domain-containing protein</fullName>
    </recommendedName>
</protein>
<keyword evidence="5" id="KW-1185">Reference proteome</keyword>
<dbReference type="SUPFAM" id="SSF81383">
    <property type="entry name" value="F-box domain"/>
    <property type="match status" value="1"/>
</dbReference>
<dbReference type="InterPro" id="IPR017451">
    <property type="entry name" value="F-box-assoc_interact_dom"/>
</dbReference>
<feature type="domain" description="F-box" evidence="1">
    <location>
        <begin position="12"/>
        <end position="52"/>
    </location>
</feature>
<dbReference type="NCBIfam" id="TIGR01640">
    <property type="entry name" value="F_box_assoc_1"/>
    <property type="match status" value="1"/>
</dbReference>
<dbReference type="EMBL" id="CM018214">
    <property type="protein sequence ID" value="KAB2049184.1"/>
    <property type="molecule type" value="Genomic_DNA"/>
</dbReference>
<dbReference type="SMART" id="SM00256">
    <property type="entry name" value="FBOX"/>
    <property type="match status" value="1"/>
</dbReference>
<dbReference type="Pfam" id="PF07734">
    <property type="entry name" value="FBA_1"/>
    <property type="match status" value="1"/>
</dbReference>
<sequence length="391" mass="45634">MMSKQAMFPYYFPEEIFLEIFCKLPVKSLGKCMCVSKAWNSLIKNPYFISSHVSHQSKLRRTKDNNLFFVMTGRHEVEYSLHSDDQEFRKYAQLEYMPFDNHHSIVGACNGLLCLMDFQFSFDSIFILCNPIIRKSITLPKPCLSSLPYKISVGFGFDSAQNDYKLLKITKKGVLDKYVEVELYSLKRNCWKILAPPKYDLYSDDFMVYVNETVHWIAYERVNNEGSYSCKLLILGFDMRDDVFKEIMLPERLRNLPHQSEIYVIPYDELSSIAVIELGSLHAECDIWVMKKYGVVETWTKMYSLGKLGTEPMPRVLGFRKNGDLMLRTYNNLRLISRDPESNEIDYFGIQGRRTYVCNYTESLVLLDRVIDDAMTENRANYASNANRSTE</sequence>
<dbReference type="InterPro" id="IPR001810">
    <property type="entry name" value="F-box_dom"/>
</dbReference>
<dbReference type="InterPro" id="IPR006527">
    <property type="entry name" value="F-box-assoc_dom_typ1"/>
</dbReference>
<dbReference type="Proteomes" id="UP000327439">
    <property type="component" value="Chromosome A13"/>
</dbReference>
<reference evidence="2 5" key="2">
    <citation type="submission" date="2019-06" db="EMBL/GenBank/DDBJ databases">
        <title>WGS assembly of Gossypium barbadense.</title>
        <authorList>
            <person name="Chen Z.J."/>
            <person name="Sreedasyam A."/>
            <person name="Ando A."/>
            <person name="Song Q."/>
            <person name="De L."/>
            <person name="Hulse-Kemp A."/>
            <person name="Ding M."/>
            <person name="Ye W."/>
            <person name="Kirkbride R."/>
            <person name="Jenkins J."/>
            <person name="Plott C."/>
            <person name="Lovell J."/>
            <person name="Lin Y.-M."/>
            <person name="Vaughn R."/>
            <person name="Liu B."/>
            <person name="Li W."/>
            <person name="Simpson S."/>
            <person name="Scheffler B."/>
            <person name="Saski C."/>
            <person name="Grover C."/>
            <person name="Hu G."/>
            <person name="Conover J."/>
            <person name="Carlson J."/>
            <person name="Shu S."/>
            <person name="Boston L."/>
            <person name="Williams M."/>
            <person name="Peterson D."/>
            <person name="Mcgee K."/>
            <person name="Jones D."/>
            <person name="Wendel J."/>
            <person name="Stelly D."/>
            <person name="Grimwood J."/>
            <person name="Schmutz J."/>
        </authorList>
    </citation>
    <scope>NUCLEOTIDE SEQUENCE [LARGE SCALE GENOMIC DNA]</scope>
    <source>
        <strain evidence="2">1400233.01</strain>
    </source>
</reference>
<organism evidence="3 4">
    <name type="scientific">Gossypium barbadense</name>
    <name type="common">Sea Island cotton</name>
    <name type="synonym">Hibiscus barbadensis</name>
    <dbReference type="NCBI Taxonomy" id="3634"/>
    <lineage>
        <taxon>Eukaryota</taxon>
        <taxon>Viridiplantae</taxon>
        <taxon>Streptophyta</taxon>
        <taxon>Embryophyta</taxon>
        <taxon>Tracheophyta</taxon>
        <taxon>Spermatophyta</taxon>
        <taxon>Magnoliopsida</taxon>
        <taxon>eudicotyledons</taxon>
        <taxon>Gunneridae</taxon>
        <taxon>Pentapetalae</taxon>
        <taxon>rosids</taxon>
        <taxon>malvids</taxon>
        <taxon>Malvales</taxon>
        <taxon>Malvaceae</taxon>
        <taxon>Malvoideae</taxon>
        <taxon>Gossypium</taxon>
    </lineage>
</organism>
<dbReference type="CDD" id="cd22157">
    <property type="entry name" value="F-box_AtFBW1-like"/>
    <property type="match status" value="1"/>
</dbReference>
<dbReference type="InterPro" id="IPR050796">
    <property type="entry name" value="SCF_F-box_component"/>
</dbReference>
<dbReference type="Gene3D" id="1.20.1280.50">
    <property type="match status" value="1"/>
</dbReference>